<dbReference type="RefSeq" id="WP_039806049.1">
    <property type="nucleotide sequence ID" value="NZ_CP010415.1"/>
</dbReference>
<dbReference type="HOGENOM" id="CLU_104576_0_0_6"/>
<keyword evidence="1" id="KW-0378">Hydrolase</keyword>
<dbReference type="AlphaFoldDB" id="A0A0C4WQ78"/>
<dbReference type="GO" id="GO:0004190">
    <property type="term" value="F:aspartic-type endopeptidase activity"/>
    <property type="evidence" value="ECO:0007669"/>
    <property type="project" value="InterPro"/>
</dbReference>
<dbReference type="InterPro" id="IPR021109">
    <property type="entry name" value="Peptidase_aspartic_dom_sf"/>
</dbReference>
<dbReference type="CDD" id="cd05483">
    <property type="entry name" value="retropepsin_like_bacteria"/>
    <property type="match status" value="1"/>
</dbReference>
<name>A0A0C4WQ78_9GAMM</name>
<proteinExistence type="predicted"/>
<dbReference type="InterPro" id="IPR011969">
    <property type="entry name" value="Clan_AA_Asp_peptidase_C"/>
</dbReference>
<reference evidence="1 2" key="1">
    <citation type="journal article" date="2015" name="PLoS ONE">
        <title>Azotobacter Genomes: The Genome of Azotobacter chroococcum NCIMB 8003 (ATCC 4412).</title>
        <authorList>
            <person name="Robson R.L."/>
            <person name="Jones R."/>
            <person name="Robson R.M."/>
            <person name="Schwartz A."/>
            <person name="Richardson T.H."/>
        </authorList>
    </citation>
    <scope>NUCLEOTIDE SEQUENCE [LARGE SCALE GENOMIC DNA]</scope>
    <source>
        <strain evidence="1 2">NCIMB 8003</strain>
    </source>
</reference>
<dbReference type="Gene3D" id="2.40.70.10">
    <property type="entry name" value="Acid Proteases"/>
    <property type="match status" value="1"/>
</dbReference>
<dbReference type="SUPFAM" id="SSF50630">
    <property type="entry name" value="Acid proteases"/>
    <property type="match status" value="1"/>
</dbReference>
<sequence>MLHVRWFTAILPLLLAAGLAVAAEVRVVGLFPGAAVVNVDGRRQLLKVGQVGPGGVQLLEADGRGALLRVDGVERRYELSRDYGTGEGFAPPGKARLGVARGEGGHYWVAGAIGGQPVQFLVDTGATTVALSESQARRLGVDYRGDGRPVRVSTANGTAQGWQVKLNRVKVGSLEVLGVEAVVLQGDSPGTALLGMSFLNRVRWREEQGMLMLESKL</sequence>
<accession>A0A0C4WQ78</accession>
<dbReference type="NCBIfam" id="TIGR02281">
    <property type="entry name" value="clan_AA_DTGA"/>
    <property type="match status" value="1"/>
</dbReference>
<dbReference type="Proteomes" id="UP000068210">
    <property type="component" value="Chromosome"/>
</dbReference>
<evidence type="ECO:0000313" key="1">
    <source>
        <dbReference type="EMBL" id="AJE22851.1"/>
    </source>
</evidence>
<dbReference type="Pfam" id="PF13975">
    <property type="entry name" value="gag-asp_proteas"/>
    <property type="match status" value="1"/>
</dbReference>
<evidence type="ECO:0000313" key="2">
    <source>
        <dbReference type="Proteomes" id="UP000068210"/>
    </source>
</evidence>
<dbReference type="KEGG" id="acx:Achr_34460"/>
<keyword evidence="2" id="KW-1185">Reference proteome</keyword>
<keyword evidence="1" id="KW-0645">Protease</keyword>
<protein>
    <submittedName>
        <fullName evidence="1">Aspartyl protease family protein</fullName>
    </submittedName>
</protein>
<organism evidence="1 2">
    <name type="scientific">Azotobacter chroococcum NCIMB 8003</name>
    <dbReference type="NCBI Taxonomy" id="1328314"/>
    <lineage>
        <taxon>Bacteria</taxon>
        <taxon>Pseudomonadati</taxon>
        <taxon>Pseudomonadota</taxon>
        <taxon>Gammaproteobacteria</taxon>
        <taxon>Pseudomonadales</taxon>
        <taxon>Pseudomonadaceae</taxon>
        <taxon>Azotobacter</taxon>
    </lineage>
</organism>
<gene>
    <name evidence="1" type="ORF">Achr_34460</name>
</gene>
<dbReference type="EMBL" id="CP010415">
    <property type="protein sequence ID" value="AJE22851.1"/>
    <property type="molecule type" value="Genomic_DNA"/>
</dbReference>
<dbReference type="InterPro" id="IPR001969">
    <property type="entry name" value="Aspartic_peptidase_AS"/>
</dbReference>
<dbReference type="InterPro" id="IPR034122">
    <property type="entry name" value="Retropepsin-like_bacterial"/>
</dbReference>
<dbReference type="STRING" id="1328314.Achr_34460"/>
<dbReference type="PROSITE" id="PS00141">
    <property type="entry name" value="ASP_PROTEASE"/>
    <property type="match status" value="1"/>
</dbReference>
<dbReference type="GO" id="GO:0006508">
    <property type="term" value="P:proteolysis"/>
    <property type="evidence" value="ECO:0007669"/>
    <property type="project" value="UniProtKB-KW"/>
</dbReference>